<dbReference type="KEGG" id="gms:SOIL9_74870"/>
<evidence type="ECO:0000313" key="6">
    <source>
        <dbReference type="Proteomes" id="UP000464178"/>
    </source>
</evidence>
<dbReference type="RefSeq" id="WP_162672766.1">
    <property type="nucleotide sequence ID" value="NZ_LR593886.1"/>
</dbReference>
<dbReference type="Pfam" id="PF00326">
    <property type="entry name" value="Peptidase_S9"/>
    <property type="match status" value="1"/>
</dbReference>
<organism evidence="5 6">
    <name type="scientific">Gemmata massiliana</name>
    <dbReference type="NCBI Taxonomy" id="1210884"/>
    <lineage>
        <taxon>Bacteria</taxon>
        <taxon>Pseudomonadati</taxon>
        <taxon>Planctomycetota</taxon>
        <taxon>Planctomycetia</taxon>
        <taxon>Gemmatales</taxon>
        <taxon>Gemmataceae</taxon>
        <taxon>Gemmata</taxon>
    </lineage>
</organism>
<feature type="domain" description="Peptidase S9 prolyl oligopeptidase catalytic" evidence="4">
    <location>
        <begin position="127"/>
        <end position="197"/>
    </location>
</feature>
<evidence type="ECO:0000259" key="4">
    <source>
        <dbReference type="Pfam" id="PF00326"/>
    </source>
</evidence>
<feature type="chain" id="PRO_5026854245" description="Peptidase S9 prolyl oligopeptidase catalytic domain-containing protein" evidence="3">
    <location>
        <begin position="23"/>
        <end position="282"/>
    </location>
</feature>
<dbReference type="PANTHER" id="PTHR43037">
    <property type="entry name" value="UNNAMED PRODUCT-RELATED"/>
    <property type="match status" value="1"/>
</dbReference>
<dbReference type="PANTHER" id="PTHR43037:SF5">
    <property type="entry name" value="FERULOYL ESTERASE"/>
    <property type="match status" value="1"/>
</dbReference>
<dbReference type="GO" id="GO:0006508">
    <property type="term" value="P:proteolysis"/>
    <property type="evidence" value="ECO:0007669"/>
    <property type="project" value="InterPro"/>
</dbReference>
<reference evidence="5 6" key="1">
    <citation type="submission" date="2019-05" db="EMBL/GenBank/DDBJ databases">
        <authorList>
            <consortium name="Science for Life Laboratories"/>
        </authorList>
    </citation>
    <scope>NUCLEOTIDE SEQUENCE [LARGE SCALE GENOMIC DNA]</scope>
    <source>
        <strain evidence="5">Soil9</strain>
    </source>
</reference>
<proteinExistence type="predicted"/>
<dbReference type="Proteomes" id="UP000464178">
    <property type="component" value="Chromosome"/>
</dbReference>
<dbReference type="GO" id="GO:0008236">
    <property type="term" value="F:serine-type peptidase activity"/>
    <property type="evidence" value="ECO:0007669"/>
    <property type="project" value="InterPro"/>
</dbReference>
<sequence length="282" mass="30591">MTARGIGLLLVVGGLVAGTVAAQPPTGVIGKNKANDDKGDASKLKKVTWKVGDVTREALVYAPPATDKKRPVVFAFHGHGGKAELSSRNFAFHKHWPEVVSIYPQGLPTPVPALDPDGKFSGWQKYIGDQKDRDLEFFDAMLKTLVAEYQIDEKRVFVAGHSNGGFFTYVLCAARPDKLAAVAPVAATVSLRDFKNQKPLPVLHVAGEKDRIVSFASQEKTMEQVRKLNGCDAEGKAAGKWCTEYSSSKAPPVVTFIHPGSHGIPDGATERIVQFFKDHARK</sequence>
<evidence type="ECO:0000256" key="3">
    <source>
        <dbReference type="SAM" id="SignalP"/>
    </source>
</evidence>
<feature type="signal peptide" evidence="3">
    <location>
        <begin position="1"/>
        <end position="22"/>
    </location>
</feature>
<dbReference type="Gene3D" id="3.40.50.1820">
    <property type="entry name" value="alpha/beta hydrolase"/>
    <property type="match status" value="1"/>
</dbReference>
<evidence type="ECO:0000313" key="5">
    <source>
        <dbReference type="EMBL" id="VTS02526.1"/>
    </source>
</evidence>
<dbReference type="InterPro" id="IPR001375">
    <property type="entry name" value="Peptidase_S9_cat"/>
</dbReference>
<dbReference type="EMBL" id="LR593886">
    <property type="protein sequence ID" value="VTS02526.1"/>
    <property type="molecule type" value="Genomic_DNA"/>
</dbReference>
<dbReference type="AlphaFoldDB" id="A0A6P2DHY5"/>
<keyword evidence="2 5" id="KW-0378">Hydrolase</keyword>
<keyword evidence="1 3" id="KW-0732">Signal</keyword>
<keyword evidence="6" id="KW-1185">Reference proteome</keyword>
<name>A0A6P2DHY5_9BACT</name>
<dbReference type="InterPro" id="IPR050955">
    <property type="entry name" value="Plant_Biomass_Hydrol_Est"/>
</dbReference>
<evidence type="ECO:0000256" key="1">
    <source>
        <dbReference type="ARBA" id="ARBA00022729"/>
    </source>
</evidence>
<evidence type="ECO:0000256" key="2">
    <source>
        <dbReference type="ARBA" id="ARBA00022801"/>
    </source>
</evidence>
<accession>A0A6P2DHY5</accession>
<dbReference type="InterPro" id="IPR029058">
    <property type="entry name" value="AB_hydrolase_fold"/>
</dbReference>
<protein>
    <recommendedName>
        <fullName evidence="4">Peptidase S9 prolyl oligopeptidase catalytic domain-containing protein</fullName>
    </recommendedName>
</protein>
<dbReference type="SUPFAM" id="SSF53474">
    <property type="entry name" value="alpha/beta-Hydrolases"/>
    <property type="match status" value="1"/>
</dbReference>
<gene>
    <name evidence="5" type="ORF">SOIL9_74870</name>
</gene>